<dbReference type="InterPro" id="IPR032710">
    <property type="entry name" value="NTF2-like_dom_sf"/>
</dbReference>
<dbReference type="Pfam" id="PF24840">
    <property type="entry name" value="NTF2_SigF"/>
    <property type="match status" value="1"/>
</dbReference>
<reference evidence="2 3" key="3">
    <citation type="journal article" date="2015" name="Genome Announc.">
        <title>Draft Genome Sequence of the Archiascomycetous Yeast Saitoella complicata.</title>
        <authorList>
            <person name="Yamauchi K."/>
            <person name="Kondo S."/>
            <person name="Hamamoto M."/>
            <person name="Takahashi Y."/>
            <person name="Ogura Y."/>
            <person name="Hayashi T."/>
            <person name="Nishida H."/>
        </authorList>
    </citation>
    <scope>NUCLEOTIDE SEQUENCE [LARGE SCALE GENOMIC DNA]</scope>
    <source>
        <strain evidence="2 3">NRRL Y-17804</strain>
    </source>
</reference>
<reference evidence="2 3" key="2">
    <citation type="journal article" date="2014" name="J. Gen. Appl. Microbiol.">
        <title>The early diverging ascomycetous budding yeast Saitoella complicata has three histone deacetylases belonging to the Clr6, Hos2, and Rpd3 lineages.</title>
        <authorList>
            <person name="Nishida H."/>
            <person name="Matsumoto T."/>
            <person name="Kondo S."/>
            <person name="Hamamoto M."/>
            <person name="Yoshikawa H."/>
        </authorList>
    </citation>
    <scope>NUCLEOTIDE SEQUENCE [LARGE SCALE GENOMIC DNA]</scope>
    <source>
        <strain evidence="2 3">NRRL Y-17804</strain>
    </source>
</reference>
<dbReference type="InterPro" id="IPR057514">
    <property type="entry name" value="NTF2_SigF"/>
</dbReference>
<protein>
    <recommendedName>
        <fullName evidence="1">SigF-like NTF2-like domain-containing protein</fullName>
    </recommendedName>
</protein>
<feature type="domain" description="SigF-like NTF2-like" evidence="1">
    <location>
        <begin position="10"/>
        <end position="119"/>
    </location>
</feature>
<evidence type="ECO:0000259" key="1">
    <source>
        <dbReference type="Pfam" id="PF24840"/>
    </source>
</evidence>
<dbReference type="EMBL" id="BACD03000009">
    <property type="protein sequence ID" value="GAO47520.1"/>
    <property type="molecule type" value="Genomic_DNA"/>
</dbReference>
<evidence type="ECO:0000313" key="3">
    <source>
        <dbReference type="Proteomes" id="UP000033140"/>
    </source>
</evidence>
<organism evidence="2 3">
    <name type="scientific">Saitoella complicata (strain BCRC 22490 / CBS 7301 / JCM 7358 / NBRC 10748 / NRRL Y-17804)</name>
    <dbReference type="NCBI Taxonomy" id="698492"/>
    <lineage>
        <taxon>Eukaryota</taxon>
        <taxon>Fungi</taxon>
        <taxon>Dikarya</taxon>
        <taxon>Ascomycota</taxon>
        <taxon>Taphrinomycotina</taxon>
        <taxon>Taphrinomycotina incertae sedis</taxon>
        <taxon>Saitoella</taxon>
    </lineage>
</organism>
<proteinExistence type="predicted"/>
<reference evidence="2 3" key="1">
    <citation type="journal article" date="2011" name="J. Gen. Appl. Microbiol.">
        <title>Draft genome sequencing of the enigmatic yeast Saitoella complicata.</title>
        <authorList>
            <person name="Nishida H."/>
            <person name="Hamamoto M."/>
            <person name="Sugiyama J."/>
        </authorList>
    </citation>
    <scope>NUCLEOTIDE SEQUENCE [LARGE SCALE GENOMIC DNA]</scope>
    <source>
        <strain evidence="2 3">NRRL Y-17804</strain>
    </source>
</reference>
<dbReference type="Proteomes" id="UP000033140">
    <property type="component" value="Unassembled WGS sequence"/>
</dbReference>
<dbReference type="AlphaFoldDB" id="A0A0E9NDN8"/>
<gene>
    <name evidence="2" type="ORF">G7K_1725-t1</name>
</gene>
<evidence type="ECO:0000313" key="2">
    <source>
        <dbReference type="EMBL" id="GAO47520.1"/>
    </source>
</evidence>
<comment type="caution">
    <text evidence="2">The sequence shown here is derived from an EMBL/GenBank/DDBJ whole genome shotgun (WGS) entry which is preliminary data.</text>
</comment>
<accession>A0A0E9NDN8</accession>
<name>A0A0E9NDN8_SAICN</name>
<sequence>MLSLERRMSIARIIHSQLHSTDPKLQLDTMNTYCSPSVMFVDPTMRANGITEFAGIVNGAAWVLRTFKSDIQNVYHSQTGREVVVDAIVTMQGHWFFLLGATLRTRTFCRLVFDENDKVVLYHDVWSVQDTIHGMLLGWTRLPGSTESMSLWVHERVVKPVMTMITPKEYSQSFSQFLGIVIARTCYSCMDSGRTDQLLSTFKKQDFFVF</sequence>
<keyword evidence="3" id="KW-1185">Reference proteome</keyword>
<dbReference type="SUPFAM" id="SSF54427">
    <property type="entry name" value="NTF2-like"/>
    <property type="match status" value="1"/>
</dbReference>